<evidence type="ECO:0000256" key="3">
    <source>
        <dbReference type="PROSITE-ProRule" id="PRU00339"/>
    </source>
</evidence>
<comment type="caution">
    <text evidence="7">The sequence shown here is derived from an EMBL/GenBank/DDBJ whole genome shotgun (WGS) entry which is preliminary data.</text>
</comment>
<evidence type="ECO:0000256" key="2">
    <source>
        <dbReference type="ARBA" id="ARBA00022803"/>
    </source>
</evidence>
<dbReference type="InterPro" id="IPR039663">
    <property type="entry name" value="AIP/AIPL1/TTC9"/>
</dbReference>
<dbReference type="InterPro" id="IPR011990">
    <property type="entry name" value="TPR-like_helical_dom_sf"/>
</dbReference>
<keyword evidence="2 3" id="KW-0802">TPR repeat</keyword>
<dbReference type="SMART" id="SM00028">
    <property type="entry name" value="TPR"/>
    <property type="match status" value="3"/>
</dbReference>
<keyword evidence="6" id="KW-0472">Membrane</keyword>
<evidence type="ECO:0000313" key="8">
    <source>
        <dbReference type="Proteomes" id="UP000195521"/>
    </source>
</evidence>
<feature type="transmembrane region" description="Helical" evidence="6">
    <location>
        <begin position="355"/>
        <end position="376"/>
    </location>
</feature>
<dbReference type="OrthoDB" id="2423701at2759"/>
<organism evidence="7 8">
    <name type="scientific">Plasmodium gonderi</name>
    <dbReference type="NCBI Taxonomy" id="77519"/>
    <lineage>
        <taxon>Eukaryota</taxon>
        <taxon>Sar</taxon>
        <taxon>Alveolata</taxon>
        <taxon>Apicomplexa</taxon>
        <taxon>Aconoidasida</taxon>
        <taxon>Haemosporida</taxon>
        <taxon>Plasmodiidae</taxon>
        <taxon>Plasmodium</taxon>
        <taxon>Plasmodium (Plasmodium)</taxon>
    </lineage>
</organism>
<feature type="coiled-coil region" evidence="4">
    <location>
        <begin position="54"/>
        <end position="81"/>
    </location>
</feature>
<feature type="region of interest" description="Disordered" evidence="5">
    <location>
        <begin position="273"/>
        <end position="292"/>
    </location>
</feature>
<feature type="repeat" description="TPR" evidence="3">
    <location>
        <begin position="190"/>
        <end position="223"/>
    </location>
</feature>
<dbReference type="Proteomes" id="UP000195521">
    <property type="component" value="Unassembled WGS sequence"/>
</dbReference>
<reference evidence="8" key="1">
    <citation type="submission" date="2017-04" db="EMBL/GenBank/DDBJ databases">
        <title>Plasmodium gonderi genome.</title>
        <authorList>
            <person name="Arisue N."/>
            <person name="Honma H."/>
            <person name="Kawai S."/>
            <person name="Tougan T."/>
            <person name="Tanabe K."/>
            <person name="Horii T."/>
        </authorList>
    </citation>
    <scope>NUCLEOTIDE SEQUENCE [LARGE SCALE GENOMIC DNA]</scope>
    <source>
        <strain evidence="8">ATCC 30045</strain>
    </source>
</reference>
<dbReference type="OMA" id="YYECISE"/>
<dbReference type="InterPro" id="IPR019734">
    <property type="entry name" value="TPR_rpt"/>
</dbReference>
<dbReference type="Gene3D" id="1.25.40.10">
    <property type="entry name" value="Tetratricopeptide repeat domain"/>
    <property type="match status" value="1"/>
</dbReference>
<dbReference type="AlphaFoldDB" id="A0A1Y1JED7"/>
<proteinExistence type="predicted"/>
<evidence type="ECO:0000256" key="5">
    <source>
        <dbReference type="SAM" id="MobiDB-lite"/>
    </source>
</evidence>
<dbReference type="SUPFAM" id="SSF48452">
    <property type="entry name" value="TPR-like"/>
    <property type="match status" value="1"/>
</dbReference>
<evidence type="ECO:0000256" key="1">
    <source>
        <dbReference type="ARBA" id="ARBA00022737"/>
    </source>
</evidence>
<dbReference type="RefSeq" id="XP_028543478.1">
    <property type="nucleotide sequence ID" value="XM_028687677.1"/>
</dbReference>
<dbReference type="GeneID" id="39747607"/>
<name>A0A1Y1JED7_PLAGO</name>
<dbReference type="GO" id="GO:0016853">
    <property type="term" value="F:isomerase activity"/>
    <property type="evidence" value="ECO:0007669"/>
    <property type="project" value="UniProtKB-KW"/>
</dbReference>
<dbReference type="PROSITE" id="PS50005">
    <property type="entry name" value="TPR"/>
    <property type="match status" value="1"/>
</dbReference>
<sequence>MNIKTSEDVYKFVKDCIKIKEEIDNTKKLPKKEKKNTCESKNKPSKYNFDYSKFESCLKEIEDDEEEKENIQEKKQHILNNRNPCTHDHSKERQLYEKDSKENIKASNAFNEEGKKAFYEKNYKLACIYFRKGLIQLDYSFPELKQEKDEQSKLEINLHLNMAITKFHMSNYYECISECSTVLNLDKNNVKAHYRKGQAYMCLDMYNEAKIEFLKVLEINPADKYVKNSLLTLKRKILIYNKKEKLVCSKVFSSNENKENNLMNQQMVSNNDSEKNQINHQNSEDKHSDECNNKPMMTMQDDFKNEFNNSVELLNCTENNHNFNTYKMKEYINTSTTNESKAFGSYTQILLLNNVFLYLLVCFFVFLLLFLFMFLFTSYKIFFTFFLTALSILFLVYYLFVYTYIPAKK</sequence>
<dbReference type="PANTHER" id="PTHR11242:SF0">
    <property type="entry name" value="TPR_REGION DOMAIN-CONTAINING PROTEIN"/>
    <property type="match status" value="1"/>
</dbReference>
<keyword evidence="1" id="KW-0677">Repeat</keyword>
<gene>
    <name evidence="7" type="ORF">PGO_090880</name>
</gene>
<evidence type="ECO:0000313" key="7">
    <source>
        <dbReference type="EMBL" id="GAW80889.1"/>
    </source>
</evidence>
<dbReference type="PANTHER" id="PTHR11242">
    <property type="entry name" value="ARYL HYDROCARBON RECEPTOR INTERACTING PROTEIN RELATED"/>
    <property type="match status" value="1"/>
</dbReference>
<protein>
    <submittedName>
        <fullName evidence="7">Peptidyl-prolyl cis-trans isomerase</fullName>
    </submittedName>
</protein>
<dbReference type="InterPro" id="IPR013105">
    <property type="entry name" value="TPR_2"/>
</dbReference>
<feature type="transmembrane region" description="Helical" evidence="6">
    <location>
        <begin position="382"/>
        <end position="405"/>
    </location>
</feature>
<evidence type="ECO:0000256" key="4">
    <source>
        <dbReference type="SAM" id="Coils"/>
    </source>
</evidence>
<dbReference type="EMBL" id="BDQF01000010">
    <property type="protein sequence ID" value="GAW80889.1"/>
    <property type="molecule type" value="Genomic_DNA"/>
</dbReference>
<keyword evidence="7" id="KW-0413">Isomerase</keyword>
<keyword evidence="4" id="KW-0175">Coiled coil</keyword>
<keyword evidence="6" id="KW-0812">Transmembrane</keyword>
<accession>A0A1Y1JED7</accession>
<keyword evidence="8" id="KW-1185">Reference proteome</keyword>
<dbReference type="Pfam" id="PF07719">
    <property type="entry name" value="TPR_2"/>
    <property type="match status" value="1"/>
</dbReference>
<evidence type="ECO:0000256" key="6">
    <source>
        <dbReference type="SAM" id="Phobius"/>
    </source>
</evidence>
<keyword evidence="6" id="KW-1133">Transmembrane helix</keyword>